<dbReference type="RefSeq" id="WP_126821968.1">
    <property type="nucleotide sequence ID" value="NZ_NGJZ01000001.1"/>
</dbReference>
<dbReference type="OrthoDB" id="9806653at2"/>
<dbReference type="Pfam" id="PF00534">
    <property type="entry name" value="Glycos_transf_1"/>
    <property type="match status" value="1"/>
</dbReference>
<name>A0A430AIP0_9ENTE</name>
<organism evidence="3 4">
    <name type="scientific">Vagococcus entomophilus</name>
    <dbReference type="NCBI Taxonomy" id="1160095"/>
    <lineage>
        <taxon>Bacteria</taxon>
        <taxon>Bacillati</taxon>
        <taxon>Bacillota</taxon>
        <taxon>Bacilli</taxon>
        <taxon>Lactobacillales</taxon>
        <taxon>Enterococcaceae</taxon>
        <taxon>Vagococcus</taxon>
    </lineage>
</organism>
<evidence type="ECO:0000259" key="2">
    <source>
        <dbReference type="Pfam" id="PF13439"/>
    </source>
</evidence>
<feature type="domain" description="Glycosyltransferase subfamily 4-like N-terminal" evidence="2">
    <location>
        <begin position="23"/>
        <end position="193"/>
    </location>
</feature>
<dbReference type="PANTHER" id="PTHR45947:SF3">
    <property type="entry name" value="SULFOQUINOVOSYL TRANSFERASE SQD2"/>
    <property type="match status" value="1"/>
</dbReference>
<proteinExistence type="predicted"/>
<protein>
    <recommendedName>
        <fullName evidence="5">Glycosyl transferase family 1 domain-containing protein</fullName>
    </recommendedName>
</protein>
<sequence length="386" mass="43661">MMKKLLVTASTFPRYKHDTEPSFIYDLCKEYTKYYDVTVLVPAAPGAKDFEEMEGMHVIRYHYFPIKKLETLCYPGAIVPRIKEKKVRMLLVPFLFCSMFFNLKKIIKHFDFVHCNWLIPQGIIQAFFKKPYILTGLGGDVTSLNRGIVKKLKQKSVNNAKVVTAVSHDLKKELEKVYHAQNVKVIPMGCDLSLFSPENRKEKLFGDDGKKIILFVGRLAEKKGAQYLIQAIEKLENIKLVIVGDGPEKKMLYELAKKSKQEILFLGSKNKTELQEIYASCDVFCVPSVIAKDGDKDGLPVALIEAMASGSPVVASDVGGIGEAVINGENGYLIQPEEVEELAESLKKILDDKILRKDFSIQARKKAEEFDFQKIGEEYKTLFDAL</sequence>
<dbReference type="InterPro" id="IPR050194">
    <property type="entry name" value="Glycosyltransferase_grp1"/>
</dbReference>
<dbReference type="AlphaFoldDB" id="A0A430AIP0"/>
<feature type="domain" description="Glycosyl transferase family 1" evidence="1">
    <location>
        <begin position="200"/>
        <end position="365"/>
    </location>
</feature>
<dbReference type="EMBL" id="NGJZ01000001">
    <property type="protein sequence ID" value="RSU07898.1"/>
    <property type="molecule type" value="Genomic_DNA"/>
</dbReference>
<evidence type="ECO:0008006" key="5">
    <source>
        <dbReference type="Google" id="ProtNLM"/>
    </source>
</evidence>
<reference evidence="3 4" key="1">
    <citation type="submission" date="2017-05" db="EMBL/GenBank/DDBJ databases">
        <title>Vagococcus spp. assemblies.</title>
        <authorList>
            <person name="Gulvik C.A."/>
        </authorList>
    </citation>
    <scope>NUCLEOTIDE SEQUENCE [LARGE SCALE GENOMIC DNA]</scope>
    <source>
        <strain evidence="3 4">DSM 24756</strain>
    </source>
</reference>
<evidence type="ECO:0000259" key="1">
    <source>
        <dbReference type="Pfam" id="PF00534"/>
    </source>
</evidence>
<evidence type="ECO:0000313" key="4">
    <source>
        <dbReference type="Proteomes" id="UP000288669"/>
    </source>
</evidence>
<keyword evidence="4" id="KW-1185">Reference proteome</keyword>
<accession>A0A430AIP0</accession>
<dbReference type="Gene3D" id="3.40.50.2000">
    <property type="entry name" value="Glycogen Phosphorylase B"/>
    <property type="match status" value="2"/>
</dbReference>
<evidence type="ECO:0000313" key="3">
    <source>
        <dbReference type="EMBL" id="RSU07898.1"/>
    </source>
</evidence>
<dbReference type="Pfam" id="PF13439">
    <property type="entry name" value="Glyco_transf_4"/>
    <property type="match status" value="1"/>
</dbReference>
<gene>
    <name evidence="3" type="ORF">CBF30_01270</name>
</gene>
<dbReference type="Proteomes" id="UP000288669">
    <property type="component" value="Unassembled WGS sequence"/>
</dbReference>
<dbReference type="GO" id="GO:0016757">
    <property type="term" value="F:glycosyltransferase activity"/>
    <property type="evidence" value="ECO:0007669"/>
    <property type="project" value="InterPro"/>
</dbReference>
<comment type="caution">
    <text evidence="3">The sequence shown here is derived from an EMBL/GenBank/DDBJ whole genome shotgun (WGS) entry which is preliminary data.</text>
</comment>
<dbReference type="InterPro" id="IPR001296">
    <property type="entry name" value="Glyco_trans_1"/>
</dbReference>
<dbReference type="InterPro" id="IPR028098">
    <property type="entry name" value="Glyco_trans_4-like_N"/>
</dbReference>
<dbReference type="PANTHER" id="PTHR45947">
    <property type="entry name" value="SULFOQUINOVOSYL TRANSFERASE SQD2"/>
    <property type="match status" value="1"/>
</dbReference>
<dbReference type="SUPFAM" id="SSF53756">
    <property type="entry name" value="UDP-Glycosyltransferase/glycogen phosphorylase"/>
    <property type="match status" value="1"/>
</dbReference>